<protein>
    <submittedName>
        <fullName evidence="3">Kic1p</fullName>
    </submittedName>
</protein>
<dbReference type="InterPro" id="IPR000719">
    <property type="entry name" value="Prot_kinase_dom"/>
</dbReference>
<dbReference type="Gene3D" id="1.10.510.10">
    <property type="entry name" value="Transferase(Phosphotransferase) domain 1"/>
    <property type="match status" value="1"/>
</dbReference>
<dbReference type="PANTHER" id="PTHR44329">
    <property type="entry name" value="SERINE/THREONINE-PROTEIN KINASE TNNI3K-RELATED"/>
    <property type="match status" value="1"/>
</dbReference>
<gene>
    <name evidence="3" type="ORF">RirG_216270</name>
</gene>
<dbReference type="AlphaFoldDB" id="A0A015LNT7"/>
<dbReference type="EMBL" id="JEMT01027721">
    <property type="protein sequence ID" value="EXX56433.1"/>
    <property type="molecule type" value="Genomic_DNA"/>
</dbReference>
<dbReference type="Proteomes" id="UP000022910">
    <property type="component" value="Unassembled WGS sequence"/>
</dbReference>
<dbReference type="OrthoDB" id="2434524at2759"/>
<feature type="domain" description="Protein kinase" evidence="2">
    <location>
        <begin position="115"/>
        <end position="401"/>
    </location>
</feature>
<evidence type="ECO:0000259" key="2">
    <source>
        <dbReference type="PROSITE" id="PS50011"/>
    </source>
</evidence>
<evidence type="ECO:0000256" key="1">
    <source>
        <dbReference type="SAM" id="MobiDB-lite"/>
    </source>
</evidence>
<dbReference type="SUPFAM" id="SSF56112">
    <property type="entry name" value="Protein kinase-like (PK-like)"/>
    <property type="match status" value="1"/>
</dbReference>
<proteinExistence type="predicted"/>
<dbReference type="Pfam" id="PF00069">
    <property type="entry name" value="Pkinase"/>
    <property type="match status" value="1"/>
</dbReference>
<keyword evidence="4" id="KW-1185">Reference proteome</keyword>
<evidence type="ECO:0000313" key="3">
    <source>
        <dbReference type="EMBL" id="EXX56433.1"/>
    </source>
</evidence>
<dbReference type="InterPro" id="IPR051681">
    <property type="entry name" value="Ser/Thr_Kinases-Pseudokinases"/>
</dbReference>
<sequence length="474" mass="54604">MEPSKINNTHSKDENINEEDKVANKVNTVTLNDFSDGDSGVYEDIILNQTHGLCPECNQPNTSLNWCKECNSKRFQQNFGNWTSGNECIDKLIQESQLNARNNFELLEWIPYNRLRHIQFLAQGGFSTVYKGLWLDGLIEQWDYEKQDWKRTMYKDENYHCNSENYGFLVAIKSLNDSANITEDFLNEWKLYLKCQHKVGSEGSYIIPVLGITQHPDTLNYMAIIYLLPGNLRNNLPGIKYNPNDKFRILFAISIVLEAIHDSDLVHGDFHSGNILYAGKGIAYTSDLGLCGPVNRSNTKDEIYGVLPYMAPEVLRGNPYTKAADIYSLGIIMWELASGTPAFYNVSYDFQLHLDICEGIRPKIAEGTVLEYVEFMKRCWDNDPKKRQTASECKFKFAIWLFKYPPENDDEKRVPIPENEPKITYHPNSCYASRKITYSAKLNEHLAQDLLSYKIIIDDDEINENFGTVYEIML</sequence>
<name>A0A015LNT7_RHIIW</name>
<feature type="compositionally biased region" description="Basic and acidic residues" evidence="1">
    <location>
        <begin position="10"/>
        <end position="21"/>
    </location>
</feature>
<dbReference type="PROSITE" id="PS50011">
    <property type="entry name" value="PROTEIN_KINASE_DOM"/>
    <property type="match status" value="1"/>
</dbReference>
<organism evidence="3 4">
    <name type="scientific">Rhizophagus irregularis (strain DAOM 197198w)</name>
    <name type="common">Glomus intraradices</name>
    <dbReference type="NCBI Taxonomy" id="1432141"/>
    <lineage>
        <taxon>Eukaryota</taxon>
        <taxon>Fungi</taxon>
        <taxon>Fungi incertae sedis</taxon>
        <taxon>Mucoromycota</taxon>
        <taxon>Glomeromycotina</taxon>
        <taxon>Glomeromycetes</taxon>
        <taxon>Glomerales</taxon>
        <taxon>Glomeraceae</taxon>
        <taxon>Rhizophagus</taxon>
    </lineage>
</organism>
<dbReference type="PANTHER" id="PTHR44329:SF297">
    <property type="entry name" value="RECEPTOR-INTERACTING SERINE_THREONINE-PROTEIN KINASE 3"/>
    <property type="match status" value="1"/>
</dbReference>
<dbReference type="HOGENOM" id="CLU_000288_7_34_1"/>
<comment type="caution">
    <text evidence="3">The sequence shown here is derived from an EMBL/GenBank/DDBJ whole genome shotgun (WGS) entry which is preliminary data.</text>
</comment>
<reference evidence="3 4" key="1">
    <citation type="submission" date="2014-02" db="EMBL/GenBank/DDBJ databases">
        <title>Single nucleus genome sequencing reveals high similarity among nuclei of an endomycorrhizal fungus.</title>
        <authorList>
            <person name="Lin K."/>
            <person name="Geurts R."/>
            <person name="Zhang Z."/>
            <person name="Limpens E."/>
            <person name="Saunders D.G."/>
            <person name="Mu D."/>
            <person name="Pang E."/>
            <person name="Cao H."/>
            <person name="Cha H."/>
            <person name="Lin T."/>
            <person name="Zhou Q."/>
            <person name="Shang Y."/>
            <person name="Li Y."/>
            <person name="Ivanov S."/>
            <person name="Sharma T."/>
            <person name="Velzen R.V."/>
            <person name="Ruijter N.D."/>
            <person name="Aanen D.K."/>
            <person name="Win J."/>
            <person name="Kamoun S."/>
            <person name="Bisseling T."/>
            <person name="Huang S."/>
        </authorList>
    </citation>
    <scope>NUCLEOTIDE SEQUENCE [LARGE SCALE GENOMIC DNA]</scope>
    <source>
        <strain evidence="4">DAOM197198w</strain>
    </source>
</reference>
<dbReference type="GO" id="GO:0004674">
    <property type="term" value="F:protein serine/threonine kinase activity"/>
    <property type="evidence" value="ECO:0007669"/>
    <property type="project" value="TreeGrafter"/>
</dbReference>
<accession>A0A015LNT7</accession>
<dbReference type="InterPro" id="IPR011009">
    <property type="entry name" value="Kinase-like_dom_sf"/>
</dbReference>
<evidence type="ECO:0000313" key="4">
    <source>
        <dbReference type="Proteomes" id="UP000022910"/>
    </source>
</evidence>
<feature type="region of interest" description="Disordered" evidence="1">
    <location>
        <begin position="1"/>
        <end position="21"/>
    </location>
</feature>
<dbReference type="GO" id="GO:0005524">
    <property type="term" value="F:ATP binding"/>
    <property type="evidence" value="ECO:0007669"/>
    <property type="project" value="InterPro"/>
</dbReference>